<dbReference type="InterPro" id="IPR045509">
    <property type="entry name" value="HD_assoc_2"/>
</dbReference>
<keyword evidence="3" id="KW-1185">Reference proteome</keyword>
<dbReference type="GO" id="GO:0006203">
    <property type="term" value="P:dGTP catabolic process"/>
    <property type="evidence" value="ECO:0007669"/>
    <property type="project" value="TreeGrafter"/>
</dbReference>
<reference evidence="2 3" key="1">
    <citation type="submission" date="2018-05" db="EMBL/GenBank/DDBJ databases">
        <title>genome sequencing of Nitrosopumilus sp. NM25.</title>
        <authorList>
            <person name="Mori K."/>
            <person name="Nakagawa T."/>
        </authorList>
    </citation>
    <scope>NUCLEOTIDE SEQUENCE [LARGE SCALE GENOMIC DNA]</scope>
    <source>
        <strain evidence="2 3">NM25</strain>
    </source>
</reference>
<dbReference type="GO" id="GO:0008832">
    <property type="term" value="F:dGTPase activity"/>
    <property type="evidence" value="ECO:0007669"/>
    <property type="project" value="TreeGrafter"/>
</dbReference>
<dbReference type="InterPro" id="IPR006674">
    <property type="entry name" value="HD_domain"/>
</dbReference>
<evidence type="ECO:0000313" key="3">
    <source>
        <dbReference type="Proteomes" id="UP000245829"/>
    </source>
</evidence>
<dbReference type="PANTHER" id="PTHR11373">
    <property type="entry name" value="DEOXYNUCLEOSIDE TRIPHOSPHATE TRIPHOSPHOHYDROLASE"/>
    <property type="match status" value="1"/>
</dbReference>
<dbReference type="SMART" id="SM00471">
    <property type="entry name" value="HDc"/>
    <property type="match status" value="1"/>
</dbReference>
<dbReference type="InterPro" id="IPR050135">
    <property type="entry name" value="dGTPase-like"/>
</dbReference>
<comment type="caution">
    <text evidence="2">The sequence shown here is derived from an EMBL/GenBank/DDBJ whole genome shotgun (WGS) entry which is preliminary data.</text>
</comment>
<dbReference type="GeneID" id="76208313"/>
<dbReference type="PROSITE" id="PS51831">
    <property type="entry name" value="HD"/>
    <property type="match status" value="1"/>
</dbReference>
<dbReference type="PANTHER" id="PTHR11373:SF4">
    <property type="entry name" value="DEOXYNUCLEOSIDE TRIPHOSPHATE TRIPHOSPHOHYDROLASE SAMHD1"/>
    <property type="match status" value="1"/>
</dbReference>
<dbReference type="OrthoDB" id="8895at2157"/>
<accession>A0A2S2KTH6</accession>
<dbReference type="InterPro" id="IPR003607">
    <property type="entry name" value="HD/PDEase_dom"/>
</dbReference>
<name>A0A2S2KTH6_9ARCH</name>
<dbReference type="Gene3D" id="1.20.1250.30">
    <property type="match status" value="1"/>
</dbReference>
<protein>
    <submittedName>
        <fullName evidence="2">HD domain-containing protein</fullName>
    </submittedName>
</protein>
<gene>
    <name evidence="2" type="ORF">NZNM25_16720</name>
</gene>
<dbReference type="EMBL" id="BGKI01000010">
    <property type="protein sequence ID" value="GBH34881.1"/>
    <property type="molecule type" value="Genomic_DNA"/>
</dbReference>
<dbReference type="CDD" id="cd00077">
    <property type="entry name" value="HDc"/>
    <property type="match status" value="1"/>
</dbReference>
<dbReference type="RefSeq" id="WP_109877497.1">
    <property type="nucleotide sequence ID" value="NZ_AP026695.1"/>
</dbReference>
<dbReference type="Proteomes" id="UP000245829">
    <property type="component" value="Unassembled WGS sequence"/>
</dbReference>
<proteinExistence type="predicted"/>
<dbReference type="Pfam" id="PF19276">
    <property type="entry name" value="HD_assoc_2"/>
    <property type="match status" value="1"/>
</dbReference>
<organism evidence="2 3">
    <name type="scientific">Nitrosopumilus zosterae</name>
    <dbReference type="NCBI Taxonomy" id="718286"/>
    <lineage>
        <taxon>Archaea</taxon>
        <taxon>Nitrososphaerota</taxon>
        <taxon>Nitrososphaeria</taxon>
        <taxon>Nitrosopumilales</taxon>
        <taxon>Nitrosopumilaceae</taxon>
        <taxon>Nitrosopumilus</taxon>
    </lineage>
</organism>
<sequence length="411" mass="46996">MKKNYLDIIDPIHDFIRVYEHELSIIDNPIFQRLRRIRQLSGAHLTYPAAQHTRFEHSLGVMHIASQAGNALNEKGILKSDDIEILRLSGLLHDIGHGPFSHLFEEVIQEKKFSHEDFGKKIILKSEIGDSLSKNGYDKKLVTKIAFGDSKFQYLNEIVSGALSADMMDYLLRDGYFTGAEHAKIDHKRITQSLDVHKKKLSLERSALYSFESMMHSRYQMFKAVYFHKTVRAAEVMLLEALRLSDDEFGFTTFNLNEFVNLTDEYILSTLISSKSMKLKRARQFAQDYQNRKLLKCVFERILTSPIDLKKTRTDELRSTISKKSKVEENEIFVDSSVTPSIPLAPSKNESKSIILISNENGKSSAKEMSISEIPVVSAISGFMNILRIYTHQKNRKKVEIAAKSIIGDLK</sequence>
<dbReference type="Gene3D" id="1.10.3210.10">
    <property type="entry name" value="Hypothetical protein af1432"/>
    <property type="match status" value="1"/>
</dbReference>
<dbReference type="Pfam" id="PF01966">
    <property type="entry name" value="HD"/>
    <property type="match status" value="1"/>
</dbReference>
<feature type="domain" description="HD" evidence="1">
    <location>
        <begin position="54"/>
        <end position="168"/>
    </location>
</feature>
<evidence type="ECO:0000313" key="2">
    <source>
        <dbReference type="EMBL" id="GBH34881.1"/>
    </source>
</evidence>
<evidence type="ECO:0000259" key="1">
    <source>
        <dbReference type="PROSITE" id="PS51831"/>
    </source>
</evidence>
<dbReference type="SUPFAM" id="SSF109604">
    <property type="entry name" value="HD-domain/PDEase-like"/>
    <property type="match status" value="1"/>
</dbReference>
<dbReference type="AlphaFoldDB" id="A0A2S2KTH6"/>